<feature type="chain" id="PRO_5046773267" evidence="2">
    <location>
        <begin position="20"/>
        <end position="339"/>
    </location>
</feature>
<sequence length="339" mass="38027">MNQIIFILLCFVAIWCVRCQQTDSENNCPGYTIQNYILGPDGYTMQPRVSDGTPIQHLGLEKLVPEASRGEPSGTPNNLVLELQMLKRKMQKINNDQQMLKMEIKIDQNRSSLSVDQSKSKNNQVNPSDSNTSDNIFTCDDIDGDENDSGTRLISPDPGNVEPFNVRCNFTGTTETVIEHDTMGEIEITTKCRGGKCYKRPVRYDVSMRKIVALINRSSQCRQFIKYRCKANAIFYANTYVATWLSRDGTHIHYWGGATSRRDGYCACGETGTCRHSNRGSAYKCNCDNYDNDISSDEGYLTDKDTLPVTGMQFGDLDGSSEAGWHTLGPLRCTGRNHN</sequence>
<comment type="caution">
    <text evidence="3">The sequence shown here is derived from an EMBL/GenBank/DDBJ whole genome shotgun (WGS) entry which is preliminary data.</text>
</comment>
<evidence type="ECO:0000256" key="1">
    <source>
        <dbReference type="SAM" id="MobiDB-lite"/>
    </source>
</evidence>
<feature type="compositionally biased region" description="Polar residues" evidence="1">
    <location>
        <begin position="109"/>
        <end position="136"/>
    </location>
</feature>
<evidence type="ECO:0000313" key="4">
    <source>
        <dbReference type="Proteomes" id="UP001642483"/>
    </source>
</evidence>
<dbReference type="Proteomes" id="UP001642483">
    <property type="component" value="Unassembled WGS sequence"/>
</dbReference>
<feature type="signal peptide" evidence="2">
    <location>
        <begin position="1"/>
        <end position="19"/>
    </location>
</feature>
<evidence type="ECO:0000256" key="2">
    <source>
        <dbReference type="SAM" id="SignalP"/>
    </source>
</evidence>
<accession>A0ABP0EVH8</accession>
<name>A0ABP0EVH8_CLALP</name>
<dbReference type="Gene3D" id="2.60.120.1000">
    <property type="match status" value="1"/>
</dbReference>
<proteinExistence type="predicted"/>
<keyword evidence="2" id="KW-0732">Signal</keyword>
<dbReference type="EMBL" id="CAWYQH010000001">
    <property type="protein sequence ID" value="CAK8671408.1"/>
    <property type="molecule type" value="Genomic_DNA"/>
</dbReference>
<organism evidence="3 4">
    <name type="scientific">Clavelina lepadiformis</name>
    <name type="common">Light-bulb sea squirt</name>
    <name type="synonym">Ascidia lepadiformis</name>
    <dbReference type="NCBI Taxonomy" id="159417"/>
    <lineage>
        <taxon>Eukaryota</taxon>
        <taxon>Metazoa</taxon>
        <taxon>Chordata</taxon>
        <taxon>Tunicata</taxon>
        <taxon>Ascidiacea</taxon>
        <taxon>Aplousobranchia</taxon>
        <taxon>Clavelinidae</taxon>
        <taxon>Clavelina</taxon>
    </lineage>
</organism>
<evidence type="ECO:0000313" key="3">
    <source>
        <dbReference type="EMBL" id="CAK8671408.1"/>
    </source>
</evidence>
<keyword evidence="4" id="KW-1185">Reference proteome</keyword>
<gene>
    <name evidence="3" type="ORF">CVLEPA_LOCUS478</name>
</gene>
<reference evidence="3 4" key="1">
    <citation type="submission" date="2024-02" db="EMBL/GenBank/DDBJ databases">
        <authorList>
            <person name="Daric V."/>
            <person name="Darras S."/>
        </authorList>
    </citation>
    <scope>NUCLEOTIDE SEQUENCE [LARGE SCALE GENOMIC DNA]</scope>
</reference>
<protein>
    <submittedName>
        <fullName evidence="3">Uncharacterized protein</fullName>
    </submittedName>
</protein>
<feature type="region of interest" description="Disordered" evidence="1">
    <location>
        <begin position="108"/>
        <end position="142"/>
    </location>
</feature>